<keyword evidence="2" id="KW-1185">Reference proteome</keyword>
<sequence length="618" mass="69240">MYENHEADGEQASLLSVQSKKPSPDTLTKLVKRLRALTISLLPVEVDVKSINDPTSRVITPAVISAFTDAAGDFGEALPYCLLRARAEFMWDANRNPADHGENLGRATACEVLARRIVHLSSVDRITSIMSTRFRHREPDGDVSELTSALEIAIDTHCTIFLSSTEAQDVVNALWNGELIQKSNEENDIQYVSYRKGPTAGFWGHVDPSRMSVPRFQNFFRIIVWFIFLIVYSQAVREPLERLDPNHLSLDGWEYVLYIMALAFCIEAPDVHRWYKLFKFATYRAFGFWNVVAFITDGLLLAAFTLRVAGLGAHGEQANTLRFRSFQVLSFVSPFICDLLRVQPSSHHITRYIGTMQICVARMLQESGIFFALLSVLGIGFLQGLYALDAADGESEEASAVIHVLVQALLQSPNYDKFSISPVGLALYYLWNLVTAVILLNVLISLFSSAYSDVVDDAEAEHMAFFAGKTVAMIRAPDSYVYPAPFNLIEIFLVAPFELFALSAKSYAKLNRYVMTIVFFVPLSVIAVFETSSTKRSWVSNWLQSADAGEQDSPMNRDPVVDGTDGDEGLQISKVAFEELVKRFPNTEESSEATILREIGDIQKRLDTLSRDLERLQK</sequence>
<name>A0ACB8C0M0_9AGAM</name>
<organism evidence="1 2">
    <name type="scientific">Leucogyrophana mollusca</name>
    <dbReference type="NCBI Taxonomy" id="85980"/>
    <lineage>
        <taxon>Eukaryota</taxon>
        <taxon>Fungi</taxon>
        <taxon>Dikarya</taxon>
        <taxon>Basidiomycota</taxon>
        <taxon>Agaricomycotina</taxon>
        <taxon>Agaricomycetes</taxon>
        <taxon>Agaricomycetidae</taxon>
        <taxon>Boletales</taxon>
        <taxon>Boletales incertae sedis</taxon>
        <taxon>Leucogyrophana</taxon>
    </lineage>
</organism>
<evidence type="ECO:0000313" key="1">
    <source>
        <dbReference type="EMBL" id="KAH7930691.1"/>
    </source>
</evidence>
<evidence type="ECO:0000313" key="2">
    <source>
        <dbReference type="Proteomes" id="UP000790709"/>
    </source>
</evidence>
<dbReference type="Proteomes" id="UP000790709">
    <property type="component" value="Unassembled WGS sequence"/>
</dbReference>
<proteinExistence type="predicted"/>
<gene>
    <name evidence="1" type="ORF">BV22DRAFT_1139072</name>
</gene>
<accession>A0ACB8C0M0</accession>
<dbReference type="EMBL" id="MU266330">
    <property type="protein sequence ID" value="KAH7930691.1"/>
    <property type="molecule type" value="Genomic_DNA"/>
</dbReference>
<comment type="caution">
    <text evidence="1">The sequence shown here is derived from an EMBL/GenBank/DDBJ whole genome shotgun (WGS) entry which is preliminary data.</text>
</comment>
<reference evidence="1" key="1">
    <citation type="journal article" date="2021" name="New Phytol.">
        <title>Evolutionary innovations through gain and loss of genes in the ectomycorrhizal Boletales.</title>
        <authorList>
            <person name="Wu G."/>
            <person name="Miyauchi S."/>
            <person name="Morin E."/>
            <person name="Kuo A."/>
            <person name="Drula E."/>
            <person name="Varga T."/>
            <person name="Kohler A."/>
            <person name="Feng B."/>
            <person name="Cao Y."/>
            <person name="Lipzen A."/>
            <person name="Daum C."/>
            <person name="Hundley H."/>
            <person name="Pangilinan J."/>
            <person name="Johnson J."/>
            <person name="Barry K."/>
            <person name="LaButti K."/>
            <person name="Ng V."/>
            <person name="Ahrendt S."/>
            <person name="Min B."/>
            <person name="Choi I.G."/>
            <person name="Park H."/>
            <person name="Plett J.M."/>
            <person name="Magnuson J."/>
            <person name="Spatafora J.W."/>
            <person name="Nagy L.G."/>
            <person name="Henrissat B."/>
            <person name="Grigoriev I.V."/>
            <person name="Yang Z.L."/>
            <person name="Xu J."/>
            <person name="Martin F.M."/>
        </authorList>
    </citation>
    <scope>NUCLEOTIDE SEQUENCE</scope>
    <source>
        <strain evidence="1">KUC20120723A-06</strain>
    </source>
</reference>
<protein>
    <submittedName>
        <fullName evidence="1">Uncharacterized protein</fullName>
    </submittedName>
</protein>